<accession>A0ACB8TRV8</accession>
<sequence>MTTPENSTGVIRFDPKRYTIEKLVDDGSKNNYDEWVGVAKSKLMLLHLWKYISGPESTPPAVPDLIEDVRIQATDEETNEMRWFVQKGNKDEVEEATKKAEPWCEGNLAARTILLEALPSEKRSLVLDDDTAKAIWDFLAEDYHPLNFTRTQIQFQDIMKFSCEPDMDVSRWADQLRRMYISLRSHDTTRISDSNFAATITNLLPASPAWSDFGSRLFAQLLDADTKGKPLSSAKVFSMIKQHDWNTKRHDTVAFAEAYNISALYPKRPGSPTANQTS</sequence>
<dbReference type="EMBL" id="MU274939">
    <property type="protein sequence ID" value="KAI0084745.1"/>
    <property type="molecule type" value="Genomic_DNA"/>
</dbReference>
<dbReference type="Proteomes" id="UP001055072">
    <property type="component" value="Unassembled WGS sequence"/>
</dbReference>
<protein>
    <submittedName>
        <fullName evidence="1">Uncharacterized protein</fullName>
    </submittedName>
</protein>
<keyword evidence="2" id="KW-1185">Reference proteome</keyword>
<comment type="caution">
    <text evidence="1">The sequence shown here is derived from an EMBL/GenBank/DDBJ whole genome shotgun (WGS) entry which is preliminary data.</text>
</comment>
<name>A0ACB8TRV8_9APHY</name>
<proteinExistence type="predicted"/>
<evidence type="ECO:0000313" key="1">
    <source>
        <dbReference type="EMBL" id="KAI0084745.1"/>
    </source>
</evidence>
<gene>
    <name evidence="1" type="ORF">BDY19DRAFT_898016</name>
</gene>
<evidence type="ECO:0000313" key="2">
    <source>
        <dbReference type="Proteomes" id="UP001055072"/>
    </source>
</evidence>
<organism evidence="1 2">
    <name type="scientific">Irpex rosettiformis</name>
    <dbReference type="NCBI Taxonomy" id="378272"/>
    <lineage>
        <taxon>Eukaryota</taxon>
        <taxon>Fungi</taxon>
        <taxon>Dikarya</taxon>
        <taxon>Basidiomycota</taxon>
        <taxon>Agaricomycotina</taxon>
        <taxon>Agaricomycetes</taxon>
        <taxon>Polyporales</taxon>
        <taxon>Irpicaceae</taxon>
        <taxon>Irpex</taxon>
    </lineage>
</organism>
<feature type="non-terminal residue" evidence="1">
    <location>
        <position position="278"/>
    </location>
</feature>
<reference evidence="1" key="1">
    <citation type="journal article" date="2021" name="Environ. Microbiol.">
        <title>Gene family expansions and transcriptome signatures uncover fungal adaptations to wood decay.</title>
        <authorList>
            <person name="Hage H."/>
            <person name="Miyauchi S."/>
            <person name="Viragh M."/>
            <person name="Drula E."/>
            <person name="Min B."/>
            <person name="Chaduli D."/>
            <person name="Navarro D."/>
            <person name="Favel A."/>
            <person name="Norest M."/>
            <person name="Lesage-Meessen L."/>
            <person name="Balint B."/>
            <person name="Merenyi Z."/>
            <person name="de Eugenio L."/>
            <person name="Morin E."/>
            <person name="Martinez A.T."/>
            <person name="Baldrian P."/>
            <person name="Stursova M."/>
            <person name="Martinez M.J."/>
            <person name="Novotny C."/>
            <person name="Magnuson J.K."/>
            <person name="Spatafora J.W."/>
            <person name="Maurice S."/>
            <person name="Pangilinan J."/>
            <person name="Andreopoulos W."/>
            <person name="LaButti K."/>
            <person name="Hundley H."/>
            <person name="Na H."/>
            <person name="Kuo A."/>
            <person name="Barry K."/>
            <person name="Lipzen A."/>
            <person name="Henrissat B."/>
            <person name="Riley R."/>
            <person name="Ahrendt S."/>
            <person name="Nagy L.G."/>
            <person name="Grigoriev I.V."/>
            <person name="Martin F."/>
            <person name="Rosso M.N."/>
        </authorList>
    </citation>
    <scope>NUCLEOTIDE SEQUENCE</scope>
    <source>
        <strain evidence="1">CBS 384.51</strain>
    </source>
</reference>